<keyword evidence="3" id="KW-1185">Reference proteome</keyword>
<dbReference type="InParanoid" id="W3X2X5"/>
<proteinExistence type="predicted"/>
<dbReference type="KEGG" id="pfy:PFICI_09585"/>
<sequence>MITRFNQSVALLPSLTQEVGALVAQPEKFMHVSEEIIERFRNMGSSGAKQPITSADLDSCITLLREFQELTRAPMEQAGETRALVVRDPKIEKIRGGVNEGMFFVATQALQTSINDTNALDLRNVQAFKMIMKPAQILIEQSNVGMLEDAVARGEDLDSFVDSSLDPAQFINGGRAYRGIDDVDRNPLETQGRGKRFAGQP</sequence>
<evidence type="ECO:0000256" key="1">
    <source>
        <dbReference type="SAM" id="MobiDB-lite"/>
    </source>
</evidence>
<reference evidence="3" key="1">
    <citation type="journal article" date="2015" name="BMC Genomics">
        <title>Genomic and transcriptomic analysis of the endophytic fungus Pestalotiopsis fici reveals its lifestyle and high potential for synthesis of natural products.</title>
        <authorList>
            <person name="Wang X."/>
            <person name="Zhang X."/>
            <person name="Liu L."/>
            <person name="Xiang M."/>
            <person name="Wang W."/>
            <person name="Sun X."/>
            <person name="Che Y."/>
            <person name="Guo L."/>
            <person name="Liu G."/>
            <person name="Guo L."/>
            <person name="Wang C."/>
            <person name="Yin W.B."/>
            <person name="Stadler M."/>
            <person name="Zhang X."/>
            <person name="Liu X."/>
        </authorList>
    </citation>
    <scope>NUCLEOTIDE SEQUENCE [LARGE SCALE GENOMIC DNA]</scope>
    <source>
        <strain evidence="3">W106-1 / CGMCC3.15140</strain>
    </source>
</reference>
<evidence type="ECO:0000313" key="2">
    <source>
        <dbReference type="EMBL" id="ETS79732.1"/>
    </source>
</evidence>
<dbReference type="OrthoDB" id="10437015at2759"/>
<dbReference type="HOGENOM" id="CLU_1360847_0_0_1"/>
<dbReference type="GeneID" id="19274598"/>
<dbReference type="AlphaFoldDB" id="W3X2X5"/>
<dbReference type="Proteomes" id="UP000030651">
    <property type="component" value="Unassembled WGS sequence"/>
</dbReference>
<evidence type="ECO:0000313" key="3">
    <source>
        <dbReference type="Proteomes" id="UP000030651"/>
    </source>
</evidence>
<feature type="region of interest" description="Disordered" evidence="1">
    <location>
        <begin position="181"/>
        <end position="201"/>
    </location>
</feature>
<accession>W3X2X5</accession>
<protein>
    <submittedName>
        <fullName evidence="2">Uncharacterized protein</fullName>
    </submittedName>
</protein>
<dbReference type="RefSeq" id="XP_007836357.1">
    <property type="nucleotide sequence ID" value="XM_007838166.1"/>
</dbReference>
<organism evidence="2 3">
    <name type="scientific">Pestalotiopsis fici (strain W106-1 / CGMCC3.15140)</name>
    <dbReference type="NCBI Taxonomy" id="1229662"/>
    <lineage>
        <taxon>Eukaryota</taxon>
        <taxon>Fungi</taxon>
        <taxon>Dikarya</taxon>
        <taxon>Ascomycota</taxon>
        <taxon>Pezizomycotina</taxon>
        <taxon>Sordariomycetes</taxon>
        <taxon>Xylariomycetidae</taxon>
        <taxon>Amphisphaeriales</taxon>
        <taxon>Sporocadaceae</taxon>
        <taxon>Pestalotiopsis</taxon>
    </lineage>
</organism>
<name>W3X2X5_PESFW</name>
<gene>
    <name evidence="2" type="ORF">PFICI_09585</name>
</gene>
<dbReference type="EMBL" id="KI912114">
    <property type="protein sequence ID" value="ETS79732.1"/>
    <property type="molecule type" value="Genomic_DNA"/>
</dbReference>